<dbReference type="Pfam" id="PF02365">
    <property type="entry name" value="NAM"/>
    <property type="match status" value="1"/>
</dbReference>
<feature type="compositionally biased region" description="Pro residues" evidence="5">
    <location>
        <begin position="323"/>
        <end position="334"/>
    </location>
</feature>
<protein>
    <submittedName>
        <fullName evidence="7">NAC domain containing protein</fullName>
    </submittedName>
</protein>
<dbReference type="EMBL" id="KY305122">
    <property type="protein sequence ID" value="ARS88286.1"/>
    <property type="molecule type" value="mRNA"/>
</dbReference>
<evidence type="ECO:0000256" key="2">
    <source>
        <dbReference type="ARBA" id="ARBA00023125"/>
    </source>
</evidence>
<dbReference type="Gene3D" id="2.170.150.80">
    <property type="entry name" value="NAC domain"/>
    <property type="match status" value="1"/>
</dbReference>
<dbReference type="AlphaFoldDB" id="A0A1Y0ATE5"/>
<keyword evidence="3" id="KW-0804">Transcription</keyword>
<dbReference type="InterPro" id="IPR003441">
    <property type="entry name" value="NAC-dom"/>
</dbReference>
<dbReference type="PANTHER" id="PTHR31744:SF4">
    <property type="entry name" value="NAC TRANSCRIPTION FACTOR"/>
    <property type="match status" value="1"/>
</dbReference>
<dbReference type="GO" id="GO:0003677">
    <property type="term" value="F:DNA binding"/>
    <property type="evidence" value="ECO:0007669"/>
    <property type="project" value="UniProtKB-KW"/>
</dbReference>
<organism evidence="7">
    <name type="scientific">Helianthus annuus</name>
    <name type="common">Common sunflower</name>
    <dbReference type="NCBI Taxonomy" id="4232"/>
    <lineage>
        <taxon>Eukaryota</taxon>
        <taxon>Viridiplantae</taxon>
        <taxon>Streptophyta</taxon>
        <taxon>Embryophyta</taxon>
        <taxon>Tracheophyta</taxon>
        <taxon>Spermatophyta</taxon>
        <taxon>Magnoliopsida</taxon>
        <taxon>eudicotyledons</taxon>
        <taxon>Gunneridae</taxon>
        <taxon>Pentapetalae</taxon>
        <taxon>asterids</taxon>
        <taxon>campanulids</taxon>
        <taxon>Asterales</taxon>
        <taxon>Asteraceae</taxon>
        <taxon>Asteroideae</taxon>
        <taxon>Heliantheae alliance</taxon>
        <taxon>Heliantheae</taxon>
        <taxon>Helianthus</taxon>
    </lineage>
</organism>
<dbReference type="GO" id="GO:0006355">
    <property type="term" value="P:regulation of DNA-templated transcription"/>
    <property type="evidence" value="ECO:0007669"/>
    <property type="project" value="InterPro"/>
</dbReference>
<keyword evidence="1" id="KW-0805">Transcription regulation</keyword>
<dbReference type="InterPro" id="IPR036093">
    <property type="entry name" value="NAC_dom_sf"/>
</dbReference>
<reference evidence="7" key="1">
    <citation type="submission" date="2016-12" db="EMBL/GenBank/DDBJ databases">
        <authorList>
            <person name="Song W.-J."/>
            <person name="Kurnit D.M."/>
        </authorList>
    </citation>
    <scope>NUCLEOTIDE SEQUENCE</scope>
</reference>
<keyword evidence="2" id="KW-0238">DNA-binding</keyword>
<dbReference type="PROSITE" id="PS51005">
    <property type="entry name" value="NAC"/>
    <property type="match status" value="1"/>
</dbReference>
<evidence type="ECO:0000313" key="7">
    <source>
        <dbReference type="EMBL" id="ARS88286.1"/>
    </source>
</evidence>
<proteinExistence type="evidence at transcript level"/>
<feature type="domain" description="NAC" evidence="6">
    <location>
        <begin position="10"/>
        <end position="137"/>
    </location>
</feature>
<name>A0A1Y0ATE5_HELAN</name>
<dbReference type="SUPFAM" id="SSF101941">
    <property type="entry name" value="NAC domain"/>
    <property type="match status" value="1"/>
</dbReference>
<sequence length="341" mass="37115">MCPPAPIPSAAIELDIYSTDETICKLLMQLQSGHTPPQNVLADVDPYQYPPSNLPADMWYFSSGSKIDTKFGLWRSTGEACKVYSTTLIVGLRKTLQFYEGPVHDLQKTNWMMQEYTTTELYTSKLDPRALCRVFLVDDSSSGGFKNEHFVKNIDDVAVAVAGPSDVANQSLDQVLEDYVSEGDYLELDDLATPLSRTTSSAESSCMTMSSEELFDSDALLRELSDDIVDQEIQDSRIKLNLSAPAELTQVVMQPTTLGSVDQVNESEPCKGQTSETNPTTEDKGTSNEADTSPPPPPLSSPPPPSSPPPLSPTPLSQLPSPSTAPPPPPPPQYPLITFLL</sequence>
<feature type="compositionally biased region" description="Polar residues" evidence="5">
    <location>
        <begin position="259"/>
        <end position="280"/>
    </location>
</feature>
<evidence type="ECO:0000256" key="1">
    <source>
        <dbReference type="ARBA" id="ARBA00023015"/>
    </source>
</evidence>
<evidence type="ECO:0000256" key="4">
    <source>
        <dbReference type="ARBA" id="ARBA00023242"/>
    </source>
</evidence>
<evidence type="ECO:0000256" key="5">
    <source>
        <dbReference type="SAM" id="MobiDB-lite"/>
    </source>
</evidence>
<accession>A0A1Y0ATE5</accession>
<feature type="region of interest" description="Disordered" evidence="5">
    <location>
        <begin position="259"/>
        <end position="341"/>
    </location>
</feature>
<evidence type="ECO:0000256" key="3">
    <source>
        <dbReference type="ARBA" id="ARBA00023163"/>
    </source>
</evidence>
<dbReference type="PANTHER" id="PTHR31744">
    <property type="entry name" value="PROTEIN CUP-SHAPED COTYLEDON 2-RELATED"/>
    <property type="match status" value="1"/>
</dbReference>
<feature type="compositionally biased region" description="Pro residues" evidence="5">
    <location>
        <begin position="293"/>
        <end position="313"/>
    </location>
</feature>
<evidence type="ECO:0000259" key="6">
    <source>
        <dbReference type="PROSITE" id="PS51005"/>
    </source>
</evidence>
<keyword evidence="4" id="KW-0539">Nucleus</keyword>
<gene>
    <name evidence="7" type="primary">NAC5</name>
</gene>